<keyword evidence="10" id="KW-1185">Reference proteome</keyword>
<evidence type="ECO:0000256" key="3">
    <source>
        <dbReference type="ARBA" id="ARBA00022300"/>
    </source>
</evidence>
<reference evidence="10" key="1">
    <citation type="submission" date="2013-10" db="EMBL/GenBank/DDBJ databases">
        <title>Genome sequencing of Onchocerca volvulus.</title>
        <authorList>
            <person name="Cotton J."/>
            <person name="Tsai J."/>
            <person name="Stanley E."/>
            <person name="Tracey A."/>
            <person name="Holroyd N."/>
            <person name="Lustigman S."/>
            <person name="Berriman M."/>
        </authorList>
    </citation>
    <scope>NUCLEOTIDE SEQUENCE</scope>
</reference>
<dbReference type="AlphaFoldDB" id="A0A8R1Y437"/>
<dbReference type="GO" id="GO:0098574">
    <property type="term" value="C:cytoplasmic side of lysosomal membrane"/>
    <property type="evidence" value="ECO:0007669"/>
    <property type="project" value="TreeGrafter"/>
</dbReference>
<dbReference type="Proteomes" id="UP000024404">
    <property type="component" value="Unassembled WGS sequence"/>
</dbReference>
<dbReference type="PANTHER" id="PTHR31634">
    <property type="entry name" value="BLOC-1-RELATED COMPLEX SUBUNIT 5"/>
    <property type="match status" value="1"/>
</dbReference>
<keyword evidence="7" id="KW-0175">Coiled coil</keyword>
<feature type="region of interest" description="Disordered" evidence="8">
    <location>
        <begin position="453"/>
        <end position="474"/>
    </location>
</feature>
<sequence length="474" mass="54184">MGNEQSSSDTNIPSSHSFLLNKRSDAKTKSKIIVVKQKTNTVDSLCSKNDDIIKRFMDIPKFYPILKSSLNHPGLRDPPEAVFKISPLPMLKFAYRLQEHLSRCASIVVSEQESLGNSMKNMDHDIALLLVYFGDRKRSMDHFQNYSEKIIDLQAHISNLQLLFQDLIPMAQTLNDILPEQKRLPLLDIDYRKNITKYSLEVKRNEIIREIESGTGSIDNNQDNLHIRPIDEVADFSKIQKPETLRELTLKKINDLMSFIGMDIDVFQVKPLRTKQIVAFVNYFLVRNVQMLQDFVSNMEWRIVDMEKRLNRVEVELELLELKLDSVPGLQMIVPKANESSAKQQYDSSLFNQITMEDTLKDGTVEHTKIVDSKSLFVPSSLISVEKPHKSSMEQNHCLHIRDDPRYAIYFKMLKMGVPECAVKQKMKSQGIDTVLLQTPDAFSDLPEDVAISIEGKGSTSADDDQNSTSSSDR</sequence>
<protein>
    <recommendedName>
        <fullName evidence="3">BLOC-1-related complex subunit 5</fullName>
    </recommendedName>
</protein>
<dbReference type="EnsemblMetazoa" id="OVOC9701.1">
    <property type="protein sequence ID" value="OVOC9701.1"/>
    <property type="gene ID" value="WBGene00246510"/>
</dbReference>
<evidence type="ECO:0000256" key="5">
    <source>
        <dbReference type="ARBA" id="ARBA00023228"/>
    </source>
</evidence>
<keyword evidence="6" id="KW-0449">Lipoprotein</keyword>
<feature type="region of interest" description="Disordered" evidence="8">
    <location>
        <begin position="1"/>
        <end position="20"/>
    </location>
</feature>
<evidence type="ECO:0000256" key="8">
    <source>
        <dbReference type="SAM" id="MobiDB-lite"/>
    </source>
</evidence>
<name>A0A8R1Y437_ONCVO</name>
<evidence type="ECO:0000256" key="4">
    <source>
        <dbReference type="ARBA" id="ARBA00023136"/>
    </source>
</evidence>
<dbReference type="GO" id="GO:0071203">
    <property type="term" value="C:WASH complex"/>
    <property type="evidence" value="ECO:0007669"/>
    <property type="project" value="InterPro"/>
</dbReference>
<accession>A0A8R1Y437</accession>
<evidence type="ECO:0000256" key="6">
    <source>
        <dbReference type="ARBA" id="ARBA00023288"/>
    </source>
</evidence>
<dbReference type="GO" id="GO:1903744">
    <property type="term" value="P:positive regulation of anterograde synaptic vesicle transport"/>
    <property type="evidence" value="ECO:0007669"/>
    <property type="project" value="TreeGrafter"/>
</dbReference>
<dbReference type="Pfam" id="PF10152">
    <property type="entry name" value="CCDC53"/>
    <property type="match status" value="1"/>
</dbReference>
<evidence type="ECO:0000256" key="1">
    <source>
        <dbReference type="ARBA" id="ARBA00004122"/>
    </source>
</evidence>
<dbReference type="InterPro" id="IPR018780">
    <property type="entry name" value="TBORCS5"/>
</dbReference>
<evidence type="ECO:0000256" key="7">
    <source>
        <dbReference type="SAM" id="Coils"/>
    </source>
</evidence>
<dbReference type="GO" id="GO:0099078">
    <property type="term" value="C:BORC complex"/>
    <property type="evidence" value="ECO:0007669"/>
    <property type="project" value="TreeGrafter"/>
</dbReference>
<dbReference type="EMBL" id="CMVM020000291">
    <property type="status" value="NOT_ANNOTATED_CDS"/>
    <property type="molecule type" value="Genomic_DNA"/>
</dbReference>
<dbReference type="GO" id="GO:0030672">
    <property type="term" value="C:synaptic vesicle membrane"/>
    <property type="evidence" value="ECO:0007669"/>
    <property type="project" value="TreeGrafter"/>
</dbReference>
<dbReference type="Pfam" id="PF10158">
    <property type="entry name" value="LOH1CR12"/>
    <property type="match status" value="1"/>
</dbReference>
<organism evidence="9 10">
    <name type="scientific">Onchocerca volvulus</name>
    <dbReference type="NCBI Taxonomy" id="6282"/>
    <lineage>
        <taxon>Eukaryota</taxon>
        <taxon>Metazoa</taxon>
        <taxon>Ecdysozoa</taxon>
        <taxon>Nematoda</taxon>
        <taxon>Chromadorea</taxon>
        <taxon>Rhabditida</taxon>
        <taxon>Spirurina</taxon>
        <taxon>Spiruromorpha</taxon>
        <taxon>Filarioidea</taxon>
        <taxon>Onchocercidae</taxon>
        <taxon>Onchocerca</taxon>
    </lineage>
</organism>
<keyword evidence="4" id="KW-0472">Membrane</keyword>
<dbReference type="GO" id="GO:0072384">
    <property type="term" value="P:organelle transport along microtubule"/>
    <property type="evidence" value="ECO:0007669"/>
    <property type="project" value="TreeGrafter"/>
</dbReference>
<dbReference type="GO" id="GO:0032418">
    <property type="term" value="P:lysosome localization"/>
    <property type="evidence" value="ECO:0007669"/>
    <property type="project" value="InterPro"/>
</dbReference>
<evidence type="ECO:0000313" key="9">
    <source>
        <dbReference type="EnsemblMetazoa" id="OVOC9701.1"/>
    </source>
</evidence>
<comment type="subcellular location">
    <subcellularLocation>
        <location evidence="1">Lysosome membrane</location>
        <topology evidence="1">Lipid-anchor</topology>
        <orientation evidence="1">Cytoplasmic side</orientation>
    </subcellularLocation>
</comment>
<dbReference type="CDD" id="cd22789">
    <property type="entry name" value="BORCS5-like"/>
    <property type="match status" value="1"/>
</dbReference>
<feature type="coiled-coil region" evidence="7">
    <location>
        <begin position="296"/>
        <end position="323"/>
    </location>
</feature>
<evidence type="ECO:0000256" key="2">
    <source>
        <dbReference type="ARBA" id="ARBA00010235"/>
    </source>
</evidence>
<comment type="similarity">
    <text evidence="2">Belongs to the BORCS5 family.</text>
</comment>
<dbReference type="PANTHER" id="PTHR31634:SF2">
    <property type="entry name" value="BLOC-1-RELATED COMPLEX SUBUNIT 5"/>
    <property type="match status" value="1"/>
</dbReference>
<dbReference type="OMA" id="KMGVPEC"/>
<dbReference type="InterPro" id="IPR019309">
    <property type="entry name" value="WASHC3"/>
</dbReference>
<reference evidence="9" key="2">
    <citation type="submission" date="2022-06" db="UniProtKB">
        <authorList>
            <consortium name="EnsemblMetazoa"/>
        </authorList>
    </citation>
    <scope>IDENTIFICATION</scope>
</reference>
<evidence type="ECO:0000313" key="10">
    <source>
        <dbReference type="Proteomes" id="UP000024404"/>
    </source>
</evidence>
<keyword evidence="5" id="KW-0458">Lysosome</keyword>
<proteinExistence type="inferred from homology"/>
<feature type="compositionally biased region" description="Polar residues" evidence="8">
    <location>
        <begin position="1"/>
        <end position="18"/>
    </location>
</feature>